<dbReference type="EMBL" id="QTSX02005051">
    <property type="protein sequence ID" value="KAJ9061654.1"/>
    <property type="molecule type" value="Genomic_DNA"/>
</dbReference>
<evidence type="ECO:0000313" key="2">
    <source>
        <dbReference type="Proteomes" id="UP001165960"/>
    </source>
</evidence>
<name>A0ACC2SGZ0_9FUNG</name>
<reference evidence="1" key="1">
    <citation type="submission" date="2022-04" db="EMBL/GenBank/DDBJ databases">
        <title>Genome of the entomopathogenic fungus Entomophthora muscae.</title>
        <authorList>
            <person name="Elya C."/>
            <person name="Lovett B.R."/>
            <person name="Lee E."/>
            <person name="Macias A.M."/>
            <person name="Hajek A.E."/>
            <person name="De Bivort B.L."/>
            <person name="Kasson M.T."/>
            <person name="De Fine Licht H.H."/>
            <person name="Stajich J.E."/>
        </authorList>
    </citation>
    <scope>NUCLEOTIDE SEQUENCE</scope>
    <source>
        <strain evidence="1">Berkeley</strain>
    </source>
</reference>
<protein>
    <submittedName>
        <fullName evidence="1">Uncharacterized protein</fullName>
    </submittedName>
</protein>
<dbReference type="Proteomes" id="UP001165960">
    <property type="component" value="Unassembled WGS sequence"/>
</dbReference>
<organism evidence="1 2">
    <name type="scientific">Entomophthora muscae</name>
    <dbReference type="NCBI Taxonomy" id="34485"/>
    <lineage>
        <taxon>Eukaryota</taxon>
        <taxon>Fungi</taxon>
        <taxon>Fungi incertae sedis</taxon>
        <taxon>Zoopagomycota</taxon>
        <taxon>Entomophthoromycotina</taxon>
        <taxon>Entomophthoromycetes</taxon>
        <taxon>Entomophthorales</taxon>
        <taxon>Entomophthoraceae</taxon>
        <taxon>Entomophthora</taxon>
    </lineage>
</organism>
<proteinExistence type="predicted"/>
<evidence type="ECO:0000313" key="1">
    <source>
        <dbReference type="EMBL" id="KAJ9061654.1"/>
    </source>
</evidence>
<keyword evidence="2" id="KW-1185">Reference proteome</keyword>
<accession>A0ACC2SGZ0</accession>
<sequence length="133" mass="14830">MDVDSGVNAETVVSIQPNHSGLSVVIHPLALLNITDHFTRIQVQATSQKEHSKVIDILLGTQAGRKISICNSFEVKVQLSQGNADCEYPEIIVDETYLSSKQEHSKDYNIRYFLLGLSRSFCDFTLQKSLTCV</sequence>
<comment type="caution">
    <text evidence="1">The sequence shown here is derived from an EMBL/GenBank/DDBJ whole genome shotgun (WGS) entry which is preliminary data.</text>
</comment>
<gene>
    <name evidence="1" type="ORF">DSO57_1018508</name>
</gene>